<protein>
    <submittedName>
        <fullName evidence="1">Uncharacterized protein</fullName>
    </submittedName>
</protein>
<comment type="caution">
    <text evidence="1">The sequence shown here is derived from an EMBL/GenBank/DDBJ whole genome shotgun (WGS) entry which is preliminary data.</text>
</comment>
<dbReference type="PANTHER" id="PTHR33321">
    <property type="match status" value="1"/>
</dbReference>
<dbReference type="Proteomes" id="UP000467840">
    <property type="component" value="Chromosome 7"/>
</dbReference>
<dbReference type="EMBL" id="JAAGAX010000013">
    <property type="protein sequence ID" value="KAF2294600.1"/>
    <property type="molecule type" value="Genomic_DNA"/>
</dbReference>
<name>A0A6A6KZV9_HEVBR</name>
<evidence type="ECO:0000313" key="2">
    <source>
        <dbReference type="Proteomes" id="UP000467840"/>
    </source>
</evidence>
<dbReference type="Pfam" id="PF04450">
    <property type="entry name" value="BSP"/>
    <property type="match status" value="1"/>
</dbReference>
<dbReference type="InterPro" id="IPR007541">
    <property type="entry name" value="Uncharacterised_BSP"/>
</dbReference>
<organism evidence="1 2">
    <name type="scientific">Hevea brasiliensis</name>
    <name type="common">Para rubber tree</name>
    <name type="synonym">Siphonia brasiliensis</name>
    <dbReference type="NCBI Taxonomy" id="3981"/>
    <lineage>
        <taxon>Eukaryota</taxon>
        <taxon>Viridiplantae</taxon>
        <taxon>Streptophyta</taxon>
        <taxon>Embryophyta</taxon>
        <taxon>Tracheophyta</taxon>
        <taxon>Spermatophyta</taxon>
        <taxon>Magnoliopsida</taxon>
        <taxon>eudicotyledons</taxon>
        <taxon>Gunneridae</taxon>
        <taxon>Pentapetalae</taxon>
        <taxon>rosids</taxon>
        <taxon>fabids</taxon>
        <taxon>Malpighiales</taxon>
        <taxon>Euphorbiaceae</taxon>
        <taxon>Crotonoideae</taxon>
        <taxon>Micrandreae</taxon>
        <taxon>Hevea</taxon>
    </lineage>
</organism>
<evidence type="ECO:0000313" key="1">
    <source>
        <dbReference type="EMBL" id="KAF2294600.1"/>
    </source>
</evidence>
<keyword evidence="2" id="KW-1185">Reference proteome</keyword>
<sequence length="129" mass="14954">MALASDFIWSLFQQNTEADRKNVPRVSLFLDDLGNDEIAKTGNNEISVGDNFIEKIQGLGATRGWKNWNDSYSYTARFLDYCNDLRNGFVAELNKKMRDTYSDEFFVELLGKPVDQLWNEYKARYGRTS</sequence>
<reference evidence="1 2" key="1">
    <citation type="journal article" date="2020" name="Mol. Plant">
        <title>The Chromosome-Based Rubber Tree Genome Provides New Insights into Spurge Genome Evolution and Rubber Biosynthesis.</title>
        <authorList>
            <person name="Liu J."/>
            <person name="Shi C."/>
            <person name="Shi C.C."/>
            <person name="Li W."/>
            <person name="Zhang Q.J."/>
            <person name="Zhang Y."/>
            <person name="Li K."/>
            <person name="Lu H.F."/>
            <person name="Shi C."/>
            <person name="Zhu S.T."/>
            <person name="Xiao Z.Y."/>
            <person name="Nan H."/>
            <person name="Yue Y."/>
            <person name="Zhu X.G."/>
            <person name="Wu Y."/>
            <person name="Hong X.N."/>
            <person name="Fan G.Y."/>
            <person name="Tong Y."/>
            <person name="Zhang D."/>
            <person name="Mao C.L."/>
            <person name="Liu Y.L."/>
            <person name="Hao S.J."/>
            <person name="Liu W.Q."/>
            <person name="Lv M.Q."/>
            <person name="Zhang H.B."/>
            <person name="Liu Y."/>
            <person name="Hu-Tang G.R."/>
            <person name="Wang J.P."/>
            <person name="Wang J.H."/>
            <person name="Sun Y.H."/>
            <person name="Ni S.B."/>
            <person name="Chen W.B."/>
            <person name="Zhang X.C."/>
            <person name="Jiao Y.N."/>
            <person name="Eichler E.E."/>
            <person name="Li G.H."/>
            <person name="Liu X."/>
            <person name="Gao L.Z."/>
        </authorList>
    </citation>
    <scope>NUCLEOTIDE SEQUENCE [LARGE SCALE GENOMIC DNA]</scope>
    <source>
        <strain evidence="2">cv. GT1</strain>
        <tissue evidence="1">Leaf</tissue>
    </source>
</reference>
<proteinExistence type="predicted"/>
<dbReference type="AlphaFoldDB" id="A0A6A6KZV9"/>
<dbReference type="PANTHER" id="PTHR33321:SF21">
    <property type="entry name" value="BASIC SECRETORY PROTEASE"/>
    <property type="match status" value="1"/>
</dbReference>
<gene>
    <name evidence="1" type="ORF">GH714_013301</name>
</gene>
<accession>A0A6A6KZV9</accession>